<dbReference type="PANTHER" id="PTHR43995:SF1">
    <property type="entry name" value="PRE-MRNA-PROCESSING FACTOR 19"/>
    <property type="match status" value="1"/>
</dbReference>
<proteinExistence type="inferred from homology"/>
<evidence type="ECO:0000256" key="1">
    <source>
        <dbReference type="ARBA" id="ARBA00000900"/>
    </source>
</evidence>
<comment type="catalytic activity">
    <reaction evidence="1 18">
        <text>S-ubiquitinyl-[E2 ubiquitin-conjugating enzyme]-L-cysteine + [acceptor protein]-L-lysine = [E2 ubiquitin-conjugating enzyme]-L-cysteine + N(6)-ubiquitinyl-[acceptor protein]-L-lysine.</text>
        <dbReference type="EC" id="2.3.2.27"/>
    </reaction>
</comment>
<reference evidence="20" key="1">
    <citation type="submission" date="2021-11" db="EMBL/GenBank/DDBJ databases">
        <authorList>
            <person name="Herlambang A."/>
            <person name="Guo Y."/>
            <person name="Takashima Y."/>
            <person name="Nishizawa T."/>
        </authorList>
    </citation>
    <scope>NUCLEOTIDE SEQUENCE</scope>
    <source>
        <strain evidence="20">E1425</strain>
    </source>
</reference>
<comment type="pathway">
    <text evidence="3 18">Protein modification; protein ubiquitination.</text>
</comment>
<dbReference type="OrthoDB" id="687049at2759"/>
<evidence type="ECO:0000256" key="15">
    <source>
        <dbReference type="ARBA" id="ARBA00023204"/>
    </source>
</evidence>
<feature type="repeat" description="WD" evidence="17">
    <location>
        <begin position="298"/>
        <end position="339"/>
    </location>
</feature>
<keyword evidence="13 18" id="KW-0833">Ubl conjugation pathway</keyword>
<dbReference type="Proteomes" id="UP000827284">
    <property type="component" value="Unassembled WGS sequence"/>
</dbReference>
<evidence type="ECO:0000256" key="2">
    <source>
        <dbReference type="ARBA" id="ARBA00004123"/>
    </source>
</evidence>
<evidence type="ECO:0000256" key="3">
    <source>
        <dbReference type="ARBA" id="ARBA00004906"/>
    </source>
</evidence>
<protein>
    <recommendedName>
        <fullName evidence="6 18">Pre-mRNA-processing factor 19</fullName>
        <ecNumber evidence="5 18">2.3.2.27</ecNumber>
    </recommendedName>
</protein>
<evidence type="ECO:0000256" key="16">
    <source>
        <dbReference type="ARBA" id="ARBA00023242"/>
    </source>
</evidence>
<evidence type="ECO:0000256" key="9">
    <source>
        <dbReference type="ARBA" id="ARBA00022679"/>
    </source>
</evidence>
<evidence type="ECO:0000259" key="19">
    <source>
        <dbReference type="PROSITE" id="PS51698"/>
    </source>
</evidence>
<evidence type="ECO:0000256" key="18">
    <source>
        <dbReference type="RuleBase" id="RU367101"/>
    </source>
</evidence>
<evidence type="ECO:0000256" key="12">
    <source>
        <dbReference type="ARBA" id="ARBA00022763"/>
    </source>
</evidence>
<dbReference type="GO" id="GO:0000974">
    <property type="term" value="C:Prp19 complex"/>
    <property type="evidence" value="ECO:0007669"/>
    <property type="project" value="UniProtKB-UniRule"/>
</dbReference>
<evidence type="ECO:0000256" key="13">
    <source>
        <dbReference type="ARBA" id="ARBA00022786"/>
    </source>
</evidence>
<dbReference type="SUPFAM" id="SSF57850">
    <property type="entry name" value="RING/U-box"/>
    <property type="match status" value="1"/>
</dbReference>
<keyword evidence="15 18" id="KW-0234">DNA repair</keyword>
<dbReference type="GO" id="GO:0071006">
    <property type="term" value="C:U2-type catalytic step 1 spliceosome"/>
    <property type="evidence" value="ECO:0007669"/>
    <property type="project" value="TreeGrafter"/>
</dbReference>
<evidence type="ECO:0000256" key="5">
    <source>
        <dbReference type="ARBA" id="ARBA00012483"/>
    </source>
</evidence>
<dbReference type="Pfam" id="PF24814">
    <property type="entry name" value="WD40_Prp19"/>
    <property type="match status" value="1"/>
</dbReference>
<keyword evidence="10 18" id="KW-0747">Spliceosome</keyword>
<dbReference type="AlphaFoldDB" id="A0A9P3M1P6"/>
<dbReference type="CDD" id="cd16656">
    <property type="entry name" value="RING-Ubox_PRP19"/>
    <property type="match status" value="1"/>
</dbReference>
<dbReference type="GO" id="GO:0000398">
    <property type="term" value="P:mRNA splicing, via spliceosome"/>
    <property type="evidence" value="ECO:0007669"/>
    <property type="project" value="InterPro"/>
</dbReference>
<dbReference type="PROSITE" id="PS51698">
    <property type="entry name" value="U_BOX"/>
    <property type="match status" value="1"/>
</dbReference>
<dbReference type="PANTHER" id="PTHR43995">
    <property type="entry name" value="PRE-MRNA-PROCESSING FACTOR 19"/>
    <property type="match status" value="1"/>
</dbReference>
<evidence type="ECO:0000256" key="4">
    <source>
        <dbReference type="ARBA" id="ARBA00006388"/>
    </source>
</evidence>
<dbReference type="GO" id="GO:0061630">
    <property type="term" value="F:ubiquitin protein ligase activity"/>
    <property type="evidence" value="ECO:0007669"/>
    <property type="project" value="UniProtKB-UniRule"/>
</dbReference>
<feature type="repeat" description="WD" evidence="17">
    <location>
        <begin position="248"/>
        <end position="293"/>
    </location>
</feature>
<dbReference type="InterPro" id="IPR001680">
    <property type="entry name" value="WD40_rpt"/>
</dbReference>
<feature type="repeat" description="WD" evidence="17">
    <location>
        <begin position="385"/>
        <end position="426"/>
    </location>
</feature>
<comment type="similarity">
    <text evidence="4 18">Belongs to the WD repeat PRP19 family.</text>
</comment>
<keyword evidence="21" id="KW-1185">Reference proteome</keyword>
<keyword evidence="12 18" id="KW-0227">DNA damage</keyword>
<evidence type="ECO:0000313" key="20">
    <source>
        <dbReference type="EMBL" id="GJJ78806.1"/>
    </source>
</evidence>
<dbReference type="InterPro" id="IPR055340">
    <property type="entry name" value="RING-Ubox_PRP19"/>
</dbReference>
<dbReference type="Gene3D" id="2.130.10.10">
    <property type="entry name" value="YVTN repeat-like/Quinoprotein amine dehydrogenase"/>
    <property type="match status" value="1"/>
</dbReference>
<evidence type="ECO:0000256" key="14">
    <source>
        <dbReference type="ARBA" id="ARBA00023187"/>
    </source>
</evidence>
<dbReference type="FunFam" id="3.30.40.10:FF:000027">
    <property type="entry name" value="Pre-mRNA-processing factor 19, putative"/>
    <property type="match status" value="1"/>
</dbReference>
<keyword evidence="16 18" id="KW-0539">Nucleus</keyword>
<dbReference type="InterPro" id="IPR003613">
    <property type="entry name" value="Ubox_domain"/>
</dbReference>
<name>A0A9P3M1P6_9FUNG</name>
<dbReference type="InterPro" id="IPR015943">
    <property type="entry name" value="WD40/YVTN_repeat-like_dom_sf"/>
</dbReference>
<evidence type="ECO:0000313" key="21">
    <source>
        <dbReference type="Proteomes" id="UP000827284"/>
    </source>
</evidence>
<dbReference type="InterPro" id="IPR013083">
    <property type="entry name" value="Znf_RING/FYVE/PHD"/>
</dbReference>
<comment type="caution">
    <text evidence="20">The sequence shown here is derived from an EMBL/GenBank/DDBJ whole genome shotgun (WGS) entry which is preliminary data.</text>
</comment>
<evidence type="ECO:0000256" key="11">
    <source>
        <dbReference type="ARBA" id="ARBA00022737"/>
    </source>
</evidence>
<comment type="subcellular location">
    <subcellularLocation>
        <location evidence="2 18">Nucleus</location>
    </subcellularLocation>
</comment>
<evidence type="ECO:0000256" key="7">
    <source>
        <dbReference type="ARBA" id="ARBA00022574"/>
    </source>
</evidence>
<dbReference type="SUPFAM" id="SSF50978">
    <property type="entry name" value="WD40 repeat-like"/>
    <property type="match status" value="1"/>
</dbReference>
<dbReference type="GO" id="GO:0006281">
    <property type="term" value="P:DNA repair"/>
    <property type="evidence" value="ECO:0007669"/>
    <property type="project" value="UniProtKB-KW"/>
</dbReference>
<dbReference type="InterPro" id="IPR019775">
    <property type="entry name" value="WD40_repeat_CS"/>
</dbReference>
<dbReference type="GO" id="GO:0005737">
    <property type="term" value="C:cytoplasm"/>
    <property type="evidence" value="ECO:0007669"/>
    <property type="project" value="TreeGrafter"/>
</dbReference>
<dbReference type="PROSITE" id="PS50082">
    <property type="entry name" value="WD_REPEATS_2"/>
    <property type="match status" value="4"/>
</dbReference>
<keyword evidence="14 18" id="KW-0508">mRNA splicing</keyword>
<evidence type="ECO:0000256" key="6">
    <source>
        <dbReference type="ARBA" id="ARBA00015618"/>
    </source>
</evidence>
<dbReference type="PROSITE" id="PS50294">
    <property type="entry name" value="WD_REPEATS_REGION"/>
    <property type="match status" value="3"/>
</dbReference>
<evidence type="ECO:0000256" key="10">
    <source>
        <dbReference type="ARBA" id="ARBA00022728"/>
    </source>
</evidence>
<evidence type="ECO:0000256" key="8">
    <source>
        <dbReference type="ARBA" id="ARBA00022664"/>
    </source>
</evidence>
<dbReference type="EC" id="2.3.2.27" evidence="5 18"/>
<sequence length="503" mass="54946">MFCAISGEAPEHPVVSKKSGQVYERRLIVKYIEDNNKDPVTGEELSVEDLLDIKSSPSTVKPRPPNMTSIPSILSVLQNEWDSIMLETFTMKQQYQQVRQELSHALYQHDAACRVIARLMKERDAAREALANVQAHIGTQAPSAVEDVNMEDSAASSGMISKEAREKIEATTAILSQNRRRKPKVTAEQVQTYSQRKVFPGLHAARTPGITALDISLDQNKSDLILTGGQDKNAMVFSQSEEKVVSTLKGHGKKITHVAWNEQENLEHDVVLTSSEDHTVKIWTASGSKSAYSAAHTIKAHEASVTGLCVHPTKAYVASASMDSTWAFHDIETGSTMMTAQSGDVVKGYSSAAFHPDGLLFGTGTAESGAVKIWDIRTKEAVANFEGHHGSVRTMTFSENGYLMAAAGENNEVSIWNLRTMDVVQKLQVAEGGQIQSLAWDQSGTYLGVGGTDIRIFKVKTWNELANLTDNTAEITSLKFGPLGDYLVAGGMDRSLRVFGITE</sequence>
<dbReference type="SMART" id="SM00320">
    <property type="entry name" value="WD40"/>
    <property type="match status" value="7"/>
</dbReference>
<dbReference type="InterPro" id="IPR036322">
    <property type="entry name" value="WD40_repeat_dom_sf"/>
</dbReference>
<keyword evidence="8 18" id="KW-0507">mRNA processing</keyword>
<dbReference type="SMART" id="SM00504">
    <property type="entry name" value="Ubox"/>
    <property type="match status" value="1"/>
</dbReference>
<dbReference type="EMBL" id="BQFW01000015">
    <property type="protein sequence ID" value="GJJ78806.1"/>
    <property type="molecule type" value="Genomic_DNA"/>
</dbReference>
<gene>
    <name evidence="20" type="ORF">EMPS_11165</name>
</gene>
<keyword evidence="11" id="KW-0677">Repeat</keyword>
<feature type="repeat" description="WD" evidence="17">
    <location>
        <begin position="468"/>
        <end position="503"/>
    </location>
</feature>
<reference evidence="20" key="2">
    <citation type="journal article" date="2022" name="Microbiol. Resour. Announc.">
        <title>Whole-Genome Sequence of Entomortierella parvispora E1425, a Mucoromycotan Fungus Associated with Burkholderiaceae-Related Endosymbiotic Bacteria.</title>
        <authorList>
            <person name="Herlambang A."/>
            <person name="Guo Y."/>
            <person name="Takashima Y."/>
            <person name="Narisawa K."/>
            <person name="Ohta H."/>
            <person name="Nishizawa T."/>
        </authorList>
    </citation>
    <scope>NUCLEOTIDE SEQUENCE</scope>
    <source>
        <strain evidence="20">E1425</strain>
    </source>
</reference>
<accession>A0A9P3M1P6</accession>
<keyword evidence="9 18" id="KW-0808">Transferase</keyword>
<organism evidence="20 21">
    <name type="scientific">Entomortierella parvispora</name>
    <dbReference type="NCBI Taxonomy" id="205924"/>
    <lineage>
        <taxon>Eukaryota</taxon>
        <taxon>Fungi</taxon>
        <taxon>Fungi incertae sedis</taxon>
        <taxon>Mucoromycota</taxon>
        <taxon>Mortierellomycotina</taxon>
        <taxon>Mortierellomycetes</taxon>
        <taxon>Mortierellales</taxon>
        <taxon>Mortierellaceae</taxon>
        <taxon>Entomortierella</taxon>
    </lineage>
</organism>
<dbReference type="Gene3D" id="3.30.40.10">
    <property type="entry name" value="Zinc/RING finger domain, C3HC4 (zinc finger)"/>
    <property type="match status" value="1"/>
</dbReference>
<dbReference type="PROSITE" id="PS00678">
    <property type="entry name" value="WD_REPEATS_1"/>
    <property type="match status" value="1"/>
</dbReference>
<comment type="subunit">
    <text evidence="18">Homotetramer.</text>
</comment>
<evidence type="ECO:0000256" key="17">
    <source>
        <dbReference type="PROSITE-ProRule" id="PRU00221"/>
    </source>
</evidence>
<dbReference type="Pfam" id="PF08606">
    <property type="entry name" value="Prp19"/>
    <property type="match status" value="1"/>
</dbReference>
<feature type="domain" description="U-box" evidence="19">
    <location>
        <begin position="1"/>
        <end position="72"/>
    </location>
</feature>
<dbReference type="GO" id="GO:0070534">
    <property type="term" value="P:protein K63-linked ubiquitination"/>
    <property type="evidence" value="ECO:0007669"/>
    <property type="project" value="UniProtKB-UniRule"/>
</dbReference>
<keyword evidence="7 17" id="KW-0853">WD repeat</keyword>
<dbReference type="InterPro" id="IPR013915">
    <property type="entry name" value="Prp19_cc"/>
</dbReference>
<dbReference type="InterPro" id="IPR038959">
    <property type="entry name" value="Prp19"/>
</dbReference>
<comment type="function">
    <text evidence="18">Ubiquitin-protein ligase which is mainly involved pre-mRNA splicing and DNA repair. Required for pre-mRNA splicing as component of the spliceosome.</text>
</comment>
<dbReference type="CDD" id="cd00200">
    <property type="entry name" value="WD40"/>
    <property type="match status" value="1"/>
</dbReference>